<evidence type="ECO:0000259" key="1">
    <source>
        <dbReference type="Pfam" id="PF14213"/>
    </source>
</evidence>
<dbReference type="RefSeq" id="WP_106565454.1">
    <property type="nucleotide sequence ID" value="NZ_PYGF01000001.1"/>
</dbReference>
<dbReference type="OrthoDB" id="1551124at2"/>
<dbReference type="Proteomes" id="UP000240708">
    <property type="component" value="Unassembled WGS sequence"/>
</dbReference>
<keyword evidence="3" id="KW-1185">Reference proteome</keyword>
<proteinExistence type="predicted"/>
<reference evidence="2 3" key="1">
    <citation type="submission" date="2018-03" db="EMBL/GenBank/DDBJ databases">
        <title>Genomic Encyclopedia of Archaeal and Bacterial Type Strains, Phase II (KMG-II): from individual species to whole genera.</title>
        <authorList>
            <person name="Goeker M."/>
        </authorList>
    </citation>
    <scope>NUCLEOTIDE SEQUENCE [LARGE SCALE GENOMIC DNA]</scope>
    <source>
        <strain evidence="2 3">DSM 28057</strain>
    </source>
</reference>
<evidence type="ECO:0000313" key="2">
    <source>
        <dbReference type="EMBL" id="PSL07356.1"/>
    </source>
</evidence>
<sequence length="114" mass="13153">MEKIKISVLEDFSPTPGPRYIHEGKFSGELFRQQVLFPKVSEALEKNLHFEVDLDGTAGYGTSFLEESFGGLIRIHDLSYQRILELMTIISNEEDYLIDDVNDYLKDAYEESKK</sequence>
<name>A0A2P8ED07_9BACT</name>
<dbReference type="Pfam" id="PF14213">
    <property type="entry name" value="DUF4325"/>
    <property type="match status" value="1"/>
</dbReference>
<organism evidence="2 3">
    <name type="scientific">Cecembia rubra</name>
    <dbReference type="NCBI Taxonomy" id="1485585"/>
    <lineage>
        <taxon>Bacteria</taxon>
        <taxon>Pseudomonadati</taxon>
        <taxon>Bacteroidota</taxon>
        <taxon>Cytophagia</taxon>
        <taxon>Cytophagales</taxon>
        <taxon>Cyclobacteriaceae</taxon>
        <taxon>Cecembia</taxon>
    </lineage>
</organism>
<evidence type="ECO:0000313" key="3">
    <source>
        <dbReference type="Proteomes" id="UP000240708"/>
    </source>
</evidence>
<feature type="domain" description="DUF4325" evidence="1">
    <location>
        <begin position="28"/>
        <end position="96"/>
    </location>
</feature>
<dbReference type="InterPro" id="IPR025474">
    <property type="entry name" value="DUF4325"/>
</dbReference>
<dbReference type="AlphaFoldDB" id="A0A2P8ED07"/>
<comment type="caution">
    <text evidence="2">The sequence shown here is derived from an EMBL/GenBank/DDBJ whole genome shotgun (WGS) entry which is preliminary data.</text>
</comment>
<dbReference type="EMBL" id="PYGF01000001">
    <property type="protein sequence ID" value="PSL07356.1"/>
    <property type="molecule type" value="Genomic_DNA"/>
</dbReference>
<accession>A0A2P8ED07</accession>
<protein>
    <submittedName>
        <fullName evidence="2">Uncharacterized protein DUF4325</fullName>
    </submittedName>
</protein>
<gene>
    <name evidence="2" type="ORF">CLV48_101286</name>
</gene>